<reference evidence="1 2" key="1">
    <citation type="journal article" date="2011" name="J. Microbiol.">
        <title>Complete genome of Leptospirillum ferriphilum ML-04 provides insight into its physiology and environmental adaptation.</title>
        <authorList>
            <person name="Mi S."/>
            <person name="Song J."/>
            <person name="Lin J."/>
            <person name="Che Y."/>
            <person name="Zheng H."/>
            <person name="Lin J."/>
        </authorList>
    </citation>
    <scope>NUCLEOTIDE SEQUENCE [LARGE SCALE GENOMIC DNA]</scope>
    <source>
        <strain evidence="1 2">ML-04</strain>
    </source>
</reference>
<name>J9ZAM3_LEPFM</name>
<dbReference type="KEGG" id="lfi:LFML04_0693"/>
<protein>
    <submittedName>
        <fullName evidence="1">Uncharacterized protein</fullName>
    </submittedName>
</protein>
<dbReference type="Proteomes" id="UP000006177">
    <property type="component" value="Chromosome"/>
</dbReference>
<dbReference type="Pfam" id="PF06810">
    <property type="entry name" value="Phage_scaffold"/>
    <property type="match status" value="1"/>
</dbReference>
<evidence type="ECO:0000313" key="2">
    <source>
        <dbReference type="Proteomes" id="UP000006177"/>
    </source>
</evidence>
<organism evidence="1 2">
    <name type="scientific">Leptospirillum ferriphilum (strain ML-04)</name>
    <dbReference type="NCBI Taxonomy" id="1048260"/>
    <lineage>
        <taxon>Bacteria</taxon>
        <taxon>Pseudomonadati</taxon>
        <taxon>Nitrospirota</taxon>
        <taxon>Nitrospiria</taxon>
        <taxon>Nitrospirales</taxon>
        <taxon>Nitrospiraceae</taxon>
        <taxon>Leptospirillum</taxon>
    </lineage>
</organism>
<proteinExistence type="predicted"/>
<dbReference type="EMBL" id="CP002919">
    <property type="protein sequence ID" value="AFS52928.1"/>
    <property type="molecule type" value="Genomic_DNA"/>
</dbReference>
<dbReference type="PATRIC" id="fig|1048260.3.peg.745"/>
<dbReference type="STRING" id="1048260.LFML04_0693"/>
<gene>
    <name evidence="1" type="ordered locus">LFML04_0693</name>
</gene>
<dbReference type="InterPro" id="IPR009636">
    <property type="entry name" value="SCAF"/>
</dbReference>
<evidence type="ECO:0000313" key="1">
    <source>
        <dbReference type="EMBL" id="AFS52928.1"/>
    </source>
</evidence>
<dbReference type="AlphaFoldDB" id="J9ZAM3"/>
<sequence length="154" mass="16833">MAELRAENEKLRKTILERDSSFDELKKTIESAKKEHKDALDAERAAFRNKLLLREVQSALVSDGFIDKDIASLLAPKVVEEGKIAMDEKDTITGLKEAVDALKKSKPELFRTMQATSAQPGTTNPAPGQAAPVDAMKLSDSDFSNLMAVMGISL</sequence>
<dbReference type="HOGENOM" id="CLU_1702097_0_0_0"/>
<accession>J9ZAM3</accession>